<evidence type="ECO:0000313" key="2">
    <source>
        <dbReference type="Proteomes" id="UP000580250"/>
    </source>
</evidence>
<dbReference type="Proteomes" id="UP000580250">
    <property type="component" value="Unassembled WGS sequence"/>
</dbReference>
<dbReference type="EMBL" id="CAJEWN010000007">
    <property type="protein sequence ID" value="CAD2128723.1"/>
    <property type="molecule type" value="Genomic_DNA"/>
</dbReference>
<dbReference type="AlphaFoldDB" id="A0A6V7TN47"/>
<gene>
    <name evidence="1" type="ORF">MENT_LOCUS2349</name>
</gene>
<protein>
    <submittedName>
        <fullName evidence="1">Uncharacterized protein</fullName>
    </submittedName>
</protein>
<accession>A0A6V7TN47</accession>
<reference evidence="1 2" key="1">
    <citation type="submission" date="2020-08" db="EMBL/GenBank/DDBJ databases">
        <authorList>
            <person name="Koutsovoulos G."/>
            <person name="Danchin GJ E."/>
        </authorList>
    </citation>
    <scope>NUCLEOTIDE SEQUENCE [LARGE SCALE GENOMIC DNA]</scope>
</reference>
<name>A0A6V7TN47_MELEN</name>
<sequence>MIRRIIWVSHYFYTVESHFYIHAQKYLLQEYSPDRHDFLSIFFDIYPGSMT</sequence>
<comment type="caution">
    <text evidence="1">The sequence shown here is derived from an EMBL/GenBank/DDBJ whole genome shotgun (WGS) entry which is preliminary data.</text>
</comment>
<proteinExistence type="predicted"/>
<organism evidence="1 2">
    <name type="scientific">Meloidogyne enterolobii</name>
    <name type="common">Root-knot nematode worm</name>
    <name type="synonym">Meloidogyne mayaguensis</name>
    <dbReference type="NCBI Taxonomy" id="390850"/>
    <lineage>
        <taxon>Eukaryota</taxon>
        <taxon>Metazoa</taxon>
        <taxon>Ecdysozoa</taxon>
        <taxon>Nematoda</taxon>
        <taxon>Chromadorea</taxon>
        <taxon>Rhabditida</taxon>
        <taxon>Tylenchina</taxon>
        <taxon>Tylenchomorpha</taxon>
        <taxon>Tylenchoidea</taxon>
        <taxon>Meloidogynidae</taxon>
        <taxon>Meloidogyninae</taxon>
        <taxon>Meloidogyne</taxon>
    </lineage>
</organism>
<evidence type="ECO:0000313" key="1">
    <source>
        <dbReference type="EMBL" id="CAD2128723.1"/>
    </source>
</evidence>